<proteinExistence type="predicted"/>
<name>A0ABQ9E265_TEGGR</name>
<feature type="compositionally biased region" description="Basic and acidic residues" evidence="6">
    <location>
        <begin position="388"/>
        <end position="401"/>
    </location>
</feature>
<dbReference type="PROSITE" id="PS51511">
    <property type="entry name" value="FIP_RBD"/>
    <property type="match status" value="1"/>
</dbReference>
<accession>A0ABQ9E265</accession>
<evidence type="ECO:0000313" key="9">
    <source>
        <dbReference type="EMBL" id="KAJ8299225.1"/>
    </source>
</evidence>
<dbReference type="EMBL" id="JARBDR010000921">
    <property type="protein sequence ID" value="KAJ8299225.1"/>
    <property type="molecule type" value="Genomic_DNA"/>
</dbReference>
<feature type="compositionally biased region" description="Low complexity" evidence="6">
    <location>
        <begin position="444"/>
        <end position="462"/>
    </location>
</feature>
<evidence type="ECO:0000313" key="10">
    <source>
        <dbReference type="Proteomes" id="UP001217089"/>
    </source>
</evidence>
<dbReference type="Gene3D" id="2.60.40.150">
    <property type="entry name" value="C2 domain"/>
    <property type="match status" value="1"/>
</dbReference>
<evidence type="ECO:0000256" key="5">
    <source>
        <dbReference type="ARBA" id="ARBA00022927"/>
    </source>
</evidence>
<protein>
    <recommendedName>
        <fullName evidence="11">Rab11 family-interacting protein 1</fullName>
    </recommendedName>
</protein>
<feature type="domain" description="FIP-RBD" evidence="8">
    <location>
        <begin position="583"/>
        <end position="645"/>
    </location>
</feature>
<dbReference type="PANTHER" id="PTHR15746:SF23">
    <property type="entry name" value="RAB11 INTERACTING PROTEIN, ISOFORM A"/>
    <property type="match status" value="1"/>
</dbReference>
<evidence type="ECO:0000259" key="8">
    <source>
        <dbReference type="PROSITE" id="PS51511"/>
    </source>
</evidence>
<evidence type="ECO:0008006" key="11">
    <source>
        <dbReference type="Google" id="ProtNLM"/>
    </source>
</evidence>
<dbReference type="Pfam" id="PF09457">
    <property type="entry name" value="RBD-FIP"/>
    <property type="match status" value="1"/>
</dbReference>
<dbReference type="Proteomes" id="UP001217089">
    <property type="component" value="Unassembled WGS sequence"/>
</dbReference>
<feature type="domain" description="C2" evidence="7">
    <location>
        <begin position="1"/>
        <end position="106"/>
    </location>
</feature>
<feature type="region of interest" description="Disordered" evidence="6">
    <location>
        <begin position="187"/>
        <end position="211"/>
    </location>
</feature>
<gene>
    <name evidence="9" type="ORF">KUTeg_023285</name>
</gene>
<comment type="caution">
    <text evidence="9">The sequence shown here is derived from an EMBL/GenBank/DDBJ whole genome shotgun (WGS) entry which is preliminary data.</text>
</comment>
<feature type="region of interest" description="Disordered" evidence="6">
    <location>
        <begin position="369"/>
        <end position="502"/>
    </location>
</feature>
<evidence type="ECO:0000256" key="2">
    <source>
        <dbReference type="ARBA" id="ARBA00022448"/>
    </source>
</evidence>
<sequence>MTWNPTHVQLTVLRARNLPTKGKGGARLNDVFVTIQLGKDKFQTSTIKNAVNPEWFEQCDLTIPHMHSEITIQVMHRGMLSDDFIGHTTIPLWEYKLYERPKSQWFHLKGKPHKPPDNKNRGELEIRITFQVKSKTEDVGSAVKNSKKSPKFKALASAVEFNLDLFVLKGQKVGDKFKFTRSRSLRDNRNDNDLNRYNPAQVPTSPESAERLPGYEDFAKQSVDLDSNTGIDFYVDGQVAALSNNKPVNFSAIDLSRPPQWEQLTVNERMARSHSMSLHTDRNRQGIEPGGDDSILQYNMNLPGNRRSLPPSYWGTQTLPHPRTKRSFLSEDTFQQRSSDDLNTSISSQPGYLEAMFHKEREVYKQMQGMNCDSTDDSAGKIPKQRKTAKEYTQDHDHSYDSDSEGSADEVKLPDVKRKPDSVGNMASNSNSSEKKESEENEDSSQTLTGSGSGSDLGLNSQPNKENNKCVTETSFPEDTTHPVYHSPRQENNKVTAPAENNLVNGEVLTAPPRHKKKISLEQPFKFGVSPDKVDVRRRSKRDSLRNYKHGGRRYTVQGLELPKRRSHGDLLDYGRGREFAMESSIPEDLLTVYRSMTKEELIYMVMTHKAQLMRKDQYIKDLEDYIDRMLVRVMENDPRLLQHPGRRF</sequence>
<dbReference type="PANTHER" id="PTHR15746">
    <property type="entry name" value="RAB11-RELATED"/>
    <property type="match status" value="1"/>
</dbReference>
<evidence type="ECO:0000256" key="6">
    <source>
        <dbReference type="SAM" id="MobiDB-lite"/>
    </source>
</evidence>
<keyword evidence="4" id="KW-0967">Endosome</keyword>
<evidence type="ECO:0000256" key="1">
    <source>
        <dbReference type="ARBA" id="ARBA00004172"/>
    </source>
</evidence>
<comment type="subcellular location">
    <subcellularLocation>
        <location evidence="1">Recycling endosome</location>
    </subcellularLocation>
</comment>
<dbReference type="InterPro" id="IPR000008">
    <property type="entry name" value="C2_dom"/>
</dbReference>
<feature type="compositionally biased region" description="Polar residues" evidence="6">
    <location>
        <begin position="463"/>
        <end position="478"/>
    </location>
</feature>
<dbReference type="SUPFAM" id="SSF49562">
    <property type="entry name" value="C2 domain (Calcium/lipid-binding domain, CaLB)"/>
    <property type="match status" value="1"/>
</dbReference>
<evidence type="ECO:0000259" key="7">
    <source>
        <dbReference type="PROSITE" id="PS50004"/>
    </source>
</evidence>
<dbReference type="InterPro" id="IPR037245">
    <property type="entry name" value="FIP-RBD_C_sf"/>
</dbReference>
<dbReference type="InterPro" id="IPR037789">
    <property type="entry name" value="FIP_classI"/>
</dbReference>
<keyword evidence="3" id="KW-0597">Phosphoprotein</keyword>
<evidence type="ECO:0000256" key="4">
    <source>
        <dbReference type="ARBA" id="ARBA00022753"/>
    </source>
</evidence>
<keyword evidence="5" id="KW-0653">Protein transport</keyword>
<dbReference type="Pfam" id="PF00168">
    <property type="entry name" value="C2"/>
    <property type="match status" value="1"/>
</dbReference>
<evidence type="ECO:0000256" key="3">
    <source>
        <dbReference type="ARBA" id="ARBA00022553"/>
    </source>
</evidence>
<keyword evidence="2" id="KW-0813">Transport</keyword>
<reference evidence="9 10" key="1">
    <citation type="submission" date="2022-12" db="EMBL/GenBank/DDBJ databases">
        <title>Chromosome-level genome of Tegillarca granosa.</title>
        <authorList>
            <person name="Kim J."/>
        </authorList>
    </citation>
    <scope>NUCLEOTIDE SEQUENCE [LARGE SCALE GENOMIC DNA]</scope>
    <source>
        <strain evidence="9">Teg-2019</strain>
        <tissue evidence="9">Adductor muscle</tissue>
    </source>
</reference>
<keyword evidence="10" id="KW-1185">Reference proteome</keyword>
<dbReference type="InterPro" id="IPR035892">
    <property type="entry name" value="C2_domain_sf"/>
</dbReference>
<organism evidence="9 10">
    <name type="scientific">Tegillarca granosa</name>
    <name type="common">Malaysian cockle</name>
    <name type="synonym">Anadara granosa</name>
    <dbReference type="NCBI Taxonomy" id="220873"/>
    <lineage>
        <taxon>Eukaryota</taxon>
        <taxon>Metazoa</taxon>
        <taxon>Spiralia</taxon>
        <taxon>Lophotrochozoa</taxon>
        <taxon>Mollusca</taxon>
        <taxon>Bivalvia</taxon>
        <taxon>Autobranchia</taxon>
        <taxon>Pteriomorphia</taxon>
        <taxon>Arcoida</taxon>
        <taxon>Arcoidea</taxon>
        <taxon>Arcidae</taxon>
        <taxon>Tegillarca</taxon>
    </lineage>
</organism>
<feature type="compositionally biased region" description="Basic and acidic residues" evidence="6">
    <location>
        <begin position="409"/>
        <end position="421"/>
    </location>
</feature>
<dbReference type="SUPFAM" id="SSF144270">
    <property type="entry name" value="Eferin C-derminal domain-like"/>
    <property type="match status" value="1"/>
</dbReference>
<dbReference type="PROSITE" id="PS50004">
    <property type="entry name" value="C2"/>
    <property type="match status" value="1"/>
</dbReference>
<feature type="region of interest" description="Disordered" evidence="6">
    <location>
        <begin position="307"/>
        <end position="327"/>
    </location>
</feature>
<dbReference type="InterPro" id="IPR019018">
    <property type="entry name" value="Rab-bd_FIP-RBD"/>
</dbReference>
<dbReference type="Gene3D" id="1.20.5.2440">
    <property type="match status" value="1"/>
</dbReference>
<dbReference type="SMART" id="SM00239">
    <property type="entry name" value="C2"/>
    <property type="match status" value="1"/>
</dbReference>